<dbReference type="OrthoDB" id="7581650at2"/>
<evidence type="ECO:0000259" key="6">
    <source>
        <dbReference type="Pfam" id="PF13515"/>
    </source>
</evidence>
<dbReference type="Proteomes" id="UP000433577">
    <property type="component" value="Chromosome 2"/>
</dbReference>
<keyword evidence="4 5" id="KW-0472">Membrane</keyword>
<gene>
    <name evidence="7" type="ORF">FAZ98_14780</name>
</gene>
<evidence type="ECO:0000256" key="3">
    <source>
        <dbReference type="ARBA" id="ARBA00022989"/>
    </source>
</evidence>
<evidence type="ECO:0000313" key="7">
    <source>
        <dbReference type="EMBL" id="QGZ63088.1"/>
    </source>
</evidence>
<dbReference type="KEGG" id="pacs:FAZ98_14780"/>
<feature type="domain" description="Integral membrane bound transporter" evidence="6">
    <location>
        <begin position="19"/>
        <end position="139"/>
    </location>
</feature>
<feature type="transmembrane region" description="Helical" evidence="5">
    <location>
        <begin position="56"/>
        <end position="73"/>
    </location>
</feature>
<sequence length="161" mass="17338">MRSLAFVLRCACSAAASYQLALWLGLPVPVWASVSALVIAQDRWSETRVSLHERVRGTLLGVAVSLAVNIVAISLRLPAIVQLMVAVAVCAAVARAERGLRVCMWTCPIVLLSAHAGAQPAIVTGLLRAFEIMVGCFVGGVFHFLAERLLALEFTRERERG</sequence>
<dbReference type="GO" id="GO:0016020">
    <property type="term" value="C:membrane"/>
    <property type="evidence" value="ECO:0007669"/>
    <property type="project" value="UniProtKB-SubCell"/>
</dbReference>
<dbReference type="InterPro" id="IPR049453">
    <property type="entry name" value="Memb_transporter_dom"/>
</dbReference>
<evidence type="ECO:0000256" key="4">
    <source>
        <dbReference type="ARBA" id="ARBA00023136"/>
    </source>
</evidence>
<dbReference type="RefSeq" id="WP_158952082.1">
    <property type="nucleotide sequence ID" value="NZ_CP046914.1"/>
</dbReference>
<reference evidence="7 8" key="1">
    <citation type="submission" date="2019-12" db="EMBL/GenBank/DDBJ databases">
        <title>Paraburkholderia acidiphila 7Q-K02 sp. nov and Paraburkholderia acidisoli DHF22 sp. nov., two strains isolated from forest soil.</title>
        <authorList>
            <person name="Gao Z."/>
            <person name="Qiu L."/>
        </authorList>
    </citation>
    <scope>NUCLEOTIDE SEQUENCE [LARGE SCALE GENOMIC DNA]</scope>
    <source>
        <strain evidence="7 8">DHF22</strain>
    </source>
</reference>
<keyword evidence="8" id="KW-1185">Reference proteome</keyword>
<dbReference type="AlphaFoldDB" id="A0A7Z2GJX4"/>
<name>A0A7Z2GJX4_9BURK</name>
<organism evidence="7 8">
    <name type="scientific">Paraburkholderia acidisoli</name>
    <dbReference type="NCBI Taxonomy" id="2571748"/>
    <lineage>
        <taxon>Bacteria</taxon>
        <taxon>Pseudomonadati</taxon>
        <taxon>Pseudomonadota</taxon>
        <taxon>Betaproteobacteria</taxon>
        <taxon>Burkholderiales</taxon>
        <taxon>Burkholderiaceae</taxon>
        <taxon>Paraburkholderia</taxon>
    </lineage>
</organism>
<keyword evidence="3 5" id="KW-1133">Transmembrane helix</keyword>
<evidence type="ECO:0000256" key="2">
    <source>
        <dbReference type="ARBA" id="ARBA00022692"/>
    </source>
</evidence>
<protein>
    <submittedName>
        <fullName evidence="7">FUSC family protein</fullName>
    </submittedName>
</protein>
<evidence type="ECO:0000313" key="8">
    <source>
        <dbReference type="Proteomes" id="UP000433577"/>
    </source>
</evidence>
<feature type="transmembrane region" description="Helical" evidence="5">
    <location>
        <begin position="26"/>
        <end position="44"/>
    </location>
</feature>
<keyword evidence="2 5" id="KW-0812">Transmembrane</keyword>
<dbReference type="Pfam" id="PF13515">
    <property type="entry name" value="FUSC_2"/>
    <property type="match status" value="1"/>
</dbReference>
<dbReference type="EMBL" id="CP046914">
    <property type="protein sequence ID" value="QGZ63088.1"/>
    <property type="molecule type" value="Genomic_DNA"/>
</dbReference>
<evidence type="ECO:0000256" key="1">
    <source>
        <dbReference type="ARBA" id="ARBA00004141"/>
    </source>
</evidence>
<feature type="transmembrane region" description="Helical" evidence="5">
    <location>
        <begin position="129"/>
        <end position="150"/>
    </location>
</feature>
<comment type="subcellular location">
    <subcellularLocation>
        <location evidence="1">Membrane</location>
        <topology evidence="1">Multi-pass membrane protein</topology>
    </subcellularLocation>
</comment>
<accession>A0A7Z2GJX4</accession>
<evidence type="ECO:0000256" key="5">
    <source>
        <dbReference type="SAM" id="Phobius"/>
    </source>
</evidence>
<feature type="transmembrane region" description="Helical" evidence="5">
    <location>
        <begin position="103"/>
        <end position="123"/>
    </location>
</feature>
<proteinExistence type="predicted"/>